<dbReference type="EMBL" id="LRBV02000009">
    <property type="status" value="NOT_ANNOTATED_CDS"/>
    <property type="molecule type" value="Genomic_DNA"/>
</dbReference>
<protein>
    <recommendedName>
        <fullName evidence="3">Reverse transcriptase domain-containing protein</fullName>
    </recommendedName>
</protein>
<reference evidence="1 2" key="1">
    <citation type="journal article" date="2016" name="G3 (Bethesda)">
        <title>First Draft Assembly and Annotation of the Genome of a California Endemic Oak Quercus lobata Nee (Fagaceae).</title>
        <authorList>
            <person name="Sork V.L."/>
            <person name="Fitz-Gibbon S.T."/>
            <person name="Puiu D."/>
            <person name="Crepeau M."/>
            <person name="Gugger P.F."/>
            <person name="Sherman R."/>
            <person name="Stevens K."/>
            <person name="Langley C.H."/>
            <person name="Pellegrini M."/>
            <person name="Salzberg S.L."/>
        </authorList>
    </citation>
    <scope>NUCLEOTIDE SEQUENCE [LARGE SCALE GENOMIC DNA]</scope>
    <source>
        <strain evidence="1 2">cv. SW786</strain>
    </source>
</reference>
<dbReference type="PANTHER" id="PTHR33116">
    <property type="entry name" value="REVERSE TRANSCRIPTASE ZINC-BINDING DOMAIN-CONTAINING PROTEIN-RELATED-RELATED"/>
    <property type="match status" value="1"/>
</dbReference>
<accession>A0A7N2MKG8</accession>
<sequence length="848" mass="92563">MGKNAAVWLMKNIEHMVVGVNPKQFFKLREGDTAYTLQRGANAFGQFLLVSELRVGGHRRSVIIPGGKAQNGWKVFGLELRKMLDPDQYALGGSGQAKFVSLPQRRMFGPHTSRSFAEIVKGQNLSRGLLEMDPRFSDAKVGEFLVGKPDMLVVGGGVKRKQCINVVSDLGEQNLAEDRKRIPPNFSLNSKAENGKRSALRRSCWIGSGLIVEIDVKGRRRVSWDRNKGGDKNFRGVTKACKEIDKGLLGVGSNKLAAQQTISKSSSGPITVSPNTFEPGECSYKLVEPLPSADIYEKVGESPLAEMGGKSFSVPPRSSHSLTVTGIDPDSPTVDGLVVGTNTDGLAAAPLEFEGIFSAGFNSDGPAVAQMVTGFDPDSPAVDGLEVETSTDGPAAAPLEFEGILSAGFNSNGPVVAQMELYSSSSIGFSSDDFANDASNIRDFRPTSLVGSLYKILAKVLANRLKMVLDQLISESQNSFVGGRQILDSVLIANECVDSRMKSKIPGVIFMIEVFSRMVKRTEGASLLSGFRTDGRSGRGECISHLLFADDTILFCDAKVELVLHVQLLLLGFRAMTGLKVNVAKSEIVPIGEVNNVQALAEFLGCRVGALPMTYLGMPLGASHKSPSIWNLILEKFEQKLAGWKKLYLSKGGRLTLLKSMLYSLPTYFFYLCSPSLHVANKIEKLQRDFLWGDSKTHLLGWDKMCMPIANGGLGIRKLTTLNKALLGKWLWRFGIEENSLWRRVVALKFGEEFWGGGGGPLSWEGVFMGVVCREVSGWVGKFLTKMSNIRLGWEIERNFGQTGGAEIFLSIWLFQPCCKQRGIHRIISDMSRSRGKENLGCSFHLGS</sequence>
<reference evidence="1" key="2">
    <citation type="submission" date="2021-01" db="UniProtKB">
        <authorList>
            <consortium name="EnsemblPlants"/>
        </authorList>
    </citation>
    <scope>IDENTIFICATION</scope>
</reference>
<dbReference type="Gramene" id="QL09p018207:mrna">
    <property type="protein sequence ID" value="QL09p018207:mrna"/>
    <property type="gene ID" value="QL09p018207"/>
</dbReference>
<evidence type="ECO:0000313" key="1">
    <source>
        <dbReference type="EnsemblPlants" id="QL09p018207:mrna"/>
    </source>
</evidence>
<dbReference type="InParanoid" id="A0A7N2MKG8"/>
<dbReference type="PANTHER" id="PTHR33116:SF78">
    <property type="entry name" value="OS12G0587133 PROTEIN"/>
    <property type="match status" value="1"/>
</dbReference>
<dbReference type="EnsemblPlants" id="QL09p018207:mrna">
    <property type="protein sequence ID" value="QL09p018207:mrna"/>
    <property type="gene ID" value="QL09p018207"/>
</dbReference>
<evidence type="ECO:0008006" key="3">
    <source>
        <dbReference type="Google" id="ProtNLM"/>
    </source>
</evidence>
<proteinExistence type="predicted"/>
<dbReference type="AlphaFoldDB" id="A0A7N2MKG8"/>
<keyword evidence="2" id="KW-1185">Reference proteome</keyword>
<name>A0A7N2MKG8_QUELO</name>
<organism evidence="1 2">
    <name type="scientific">Quercus lobata</name>
    <name type="common">Valley oak</name>
    <dbReference type="NCBI Taxonomy" id="97700"/>
    <lineage>
        <taxon>Eukaryota</taxon>
        <taxon>Viridiplantae</taxon>
        <taxon>Streptophyta</taxon>
        <taxon>Embryophyta</taxon>
        <taxon>Tracheophyta</taxon>
        <taxon>Spermatophyta</taxon>
        <taxon>Magnoliopsida</taxon>
        <taxon>eudicotyledons</taxon>
        <taxon>Gunneridae</taxon>
        <taxon>Pentapetalae</taxon>
        <taxon>rosids</taxon>
        <taxon>fabids</taxon>
        <taxon>Fagales</taxon>
        <taxon>Fagaceae</taxon>
        <taxon>Quercus</taxon>
    </lineage>
</organism>
<dbReference type="Proteomes" id="UP000594261">
    <property type="component" value="Chromosome 9"/>
</dbReference>
<evidence type="ECO:0000313" key="2">
    <source>
        <dbReference type="Proteomes" id="UP000594261"/>
    </source>
</evidence>